<dbReference type="EC" id="3.1.4.3" evidence="3"/>
<dbReference type="Gene3D" id="3.40.720.10">
    <property type="entry name" value="Alkaline Phosphatase, subunit A"/>
    <property type="match status" value="2"/>
</dbReference>
<dbReference type="InterPro" id="IPR006311">
    <property type="entry name" value="TAT_signal"/>
</dbReference>
<evidence type="ECO:0000256" key="3">
    <source>
        <dbReference type="ARBA" id="ARBA00012018"/>
    </source>
</evidence>
<evidence type="ECO:0000256" key="1">
    <source>
        <dbReference type="ARBA" id="ARBA00004191"/>
    </source>
</evidence>
<dbReference type="FunFam" id="3.40.720.10:FF:000034">
    <property type="entry name" value="Membrane-associated phospholipase C"/>
    <property type="match status" value="1"/>
</dbReference>
<dbReference type="InterPro" id="IPR017850">
    <property type="entry name" value="Alkaline_phosphatase_core_sf"/>
</dbReference>
<comment type="subcellular location">
    <subcellularLocation>
        <location evidence="1">Secreted</location>
        <location evidence="1">Cell wall</location>
    </subcellularLocation>
</comment>
<evidence type="ECO:0000256" key="8">
    <source>
        <dbReference type="ARBA" id="ARBA00023026"/>
    </source>
</evidence>
<reference evidence="12" key="1">
    <citation type="submission" date="2018-02" db="EMBL/GenBank/DDBJ databases">
        <authorList>
            <person name="Seth-Smith MB H."/>
            <person name="Seth-Smith H."/>
        </authorList>
    </citation>
    <scope>NUCLEOTIDE SEQUENCE [LARGE SCALE GENOMIC DNA]</scope>
</reference>
<evidence type="ECO:0000256" key="2">
    <source>
        <dbReference type="ARBA" id="ARBA00009717"/>
    </source>
</evidence>
<dbReference type="EMBL" id="LR130759">
    <property type="protein sequence ID" value="VDM88384.1"/>
    <property type="molecule type" value="Genomic_DNA"/>
</dbReference>
<evidence type="ECO:0000256" key="6">
    <source>
        <dbReference type="ARBA" id="ARBA00022729"/>
    </source>
</evidence>
<evidence type="ECO:0000256" key="10">
    <source>
        <dbReference type="SAM" id="MobiDB-lite"/>
    </source>
</evidence>
<dbReference type="FunFam" id="3.40.720.10:FF:000036">
    <property type="entry name" value="Membrane-associated phospholipase C"/>
    <property type="match status" value="1"/>
</dbReference>
<evidence type="ECO:0000313" key="11">
    <source>
        <dbReference type="EMBL" id="VDM88384.1"/>
    </source>
</evidence>
<keyword evidence="8" id="KW-0843">Virulence</keyword>
<dbReference type="GO" id="GO:0034480">
    <property type="term" value="F:phosphatidylcholine phospholipase C activity"/>
    <property type="evidence" value="ECO:0007669"/>
    <property type="project" value="UniProtKB-EC"/>
</dbReference>
<dbReference type="Pfam" id="PF04185">
    <property type="entry name" value="Phosphoesterase"/>
    <property type="match status" value="1"/>
</dbReference>
<sequence>MGSNSVDGLSRREFLAKATALSAAACQLNWAGPVIEKAYAAGPCSGHLTDIEHVVLIMQENRSFDHYFGTLSGIDGFDTASPLFQQRGWNPQTQALDPAGITIPYRFDTTRGPLLNGECVNDPDHQWIAQHLSWNNGANDNWLPARAGTAPQANIGVVMGYYQRDDLPIHYLLADTFTVCDNYHCSLIGGTLPNRLYWVSASVDPAGAQGGPQLVNPDIPRIGRFSWTTMAENLSAGGISWKVYESKTLGRVIDSLAGYGAIMANFKQSQNPRSDLARYGIAPFYPTDFITDVMANRLPQVSWLVPNFFYSEHPAFPAAAGAIAIVDALRILLANPAVWEKTALIVSYDENGGFFDHVVPPTAPPGTPGEYVTVPDINAVAGSGGIRGPIGLGFRVPCLVISPYSRGPLMVHDTFDHTSQLRLLETRFGVPVPNLTAWRRSVTGDMTSTFNFAVPPNPSRPKLSHPRLTTVPKLPQCVGSLVPGYEGYARPYRVPYPQTMPTQETTPTRGIPSGIC</sequence>
<comment type="catalytic activity">
    <reaction evidence="9">
        <text>a 1,2-diacyl-sn-glycero-3-phosphocholine + H2O = phosphocholine + a 1,2-diacyl-sn-glycerol + H(+)</text>
        <dbReference type="Rhea" id="RHEA:10604"/>
        <dbReference type="ChEBI" id="CHEBI:15377"/>
        <dbReference type="ChEBI" id="CHEBI:15378"/>
        <dbReference type="ChEBI" id="CHEBI:17815"/>
        <dbReference type="ChEBI" id="CHEBI:57643"/>
        <dbReference type="ChEBI" id="CHEBI:295975"/>
        <dbReference type="EC" id="3.1.4.3"/>
    </reaction>
    <physiologicalReaction direction="left-to-right" evidence="9">
        <dbReference type="Rhea" id="RHEA:10605"/>
    </physiologicalReaction>
</comment>
<dbReference type="AlphaFoldDB" id="A0A3S4CV23"/>
<dbReference type="InterPro" id="IPR007312">
    <property type="entry name" value="Phosphoesterase"/>
</dbReference>
<dbReference type="OrthoDB" id="4181857at2"/>
<dbReference type="RefSeq" id="WP_158016365.1">
    <property type="nucleotide sequence ID" value="NZ_CBCSKE010000038.1"/>
</dbReference>
<evidence type="ECO:0000256" key="7">
    <source>
        <dbReference type="ARBA" id="ARBA00022801"/>
    </source>
</evidence>
<gene>
    <name evidence="11" type="primary">plcA_2</name>
    <name evidence="11" type="ORF">MB901379_01946</name>
</gene>
<keyword evidence="5" id="KW-0964">Secreted</keyword>
<protein>
    <recommendedName>
        <fullName evidence="3">phospholipase C</fullName>
        <ecNumber evidence="3">3.1.4.3</ecNumber>
    </recommendedName>
</protein>
<keyword evidence="12" id="KW-1185">Reference proteome</keyword>
<evidence type="ECO:0000256" key="9">
    <source>
        <dbReference type="ARBA" id="ARBA00048421"/>
    </source>
</evidence>
<dbReference type="Proteomes" id="UP000269998">
    <property type="component" value="Chromosome"/>
</dbReference>
<keyword evidence="6" id="KW-0732">Signal</keyword>
<evidence type="ECO:0000256" key="5">
    <source>
        <dbReference type="ARBA" id="ARBA00022525"/>
    </source>
</evidence>
<dbReference type="PROSITE" id="PS51318">
    <property type="entry name" value="TAT"/>
    <property type="match status" value="1"/>
</dbReference>
<organism evidence="11 12">
    <name type="scientific">Mycobacterium basiliense</name>
    <dbReference type="NCBI Taxonomy" id="2094119"/>
    <lineage>
        <taxon>Bacteria</taxon>
        <taxon>Bacillati</taxon>
        <taxon>Actinomycetota</taxon>
        <taxon>Actinomycetes</taxon>
        <taxon>Mycobacteriales</taxon>
        <taxon>Mycobacteriaceae</taxon>
        <taxon>Mycobacterium</taxon>
    </lineage>
</organism>
<keyword evidence="7 11" id="KW-0378">Hydrolase</keyword>
<dbReference type="KEGG" id="mbai:MB901379_01946"/>
<comment type="similarity">
    <text evidence="2">Belongs to the bacterial phospholipase C family.</text>
</comment>
<evidence type="ECO:0000313" key="12">
    <source>
        <dbReference type="Proteomes" id="UP000269998"/>
    </source>
</evidence>
<feature type="region of interest" description="Disordered" evidence="10">
    <location>
        <begin position="496"/>
        <end position="516"/>
    </location>
</feature>
<evidence type="ECO:0000256" key="4">
    <source>
        <dbReference type="ARBA" id="ARBA00022512"/>
    </source>
</evidence>
<keyword evidence="4" id="KW-0134">Cell wall</keyword>
<dbReference type="PANTHER" id="PTHR31956:SF1">
    <property type="entry name" value="NON-SPECIFIC PHOSPHOLIPASE C1"/>
    <property type="match status" value="1"/>
</dbReference>
<dbReference type="PANTHER" id="PTHR31956">
    <property type="entry name" value="NON-SPECIFIC PHOSPHOLIPASE C4-RELATED"/>
    <property type="match status" value="1"/>
</dbReference>
<proteinExistence type="inferred from homology"/>
<accession>A0A3S4CV23</accession>
<dbReference type="GO" id="GO:0052008">
    <property type="term" value="P:symbiont-mediated disruption of host cellular anatomical structure"/>
    <property type="evidence" value="ECO:0007669"/>
    <property type="project" value="UniProtKB-ARBA"/>
</dbReference>
<feature type="compositionally biased region" description="Low complexity" evidence="10">
    <location>
        <begin position="496"/>
        <end position="508"/>
    </location>
</feature>
<name>A0A3S4CV23_9MYCO</name>